<dbReference type="InterPro" id="IPR015300">
    <property type="entry name" value="DNA-bd_pseudobarrel_sf"/>
</dbReference>
<evidence type="ECO:0000256" key="5">
    <source>
        <dbReference type="ARBA" id="ARBA00023125"/>
    </source>
</evidence>
<keyword evidence="6 9" id="KW-0804">Transcription</keyword>
<accession>A0A1X9T670</accession>
<feature type="region of interest" description="Disordered" evidence="10">
    <location>
        <begin position="94"/>
        <end position="118"/>
    </location>
</feature>
<dbReference type="FunFam" id="2.40.330.10:FF:000001">
    <property type="entry name" value="Auxin response factor"/>
    <property type="match status" value="1"/>
</dbReference>
<dbReference type="InterPro" id="IPR003340">
    <property type="entry name" value="B3_DNA-bd"/>
</dbReference>
<dbReference type="Gene3D" id="2.40.330.10">
    <property type="entry name" value="DNA-binding pseudobarrel domain"/>
    <property type="match status" value="1"/>
</dbReference>
<protein>
    <recommendedName>
        <fullName evidence="9">Auxin response factor</fullName>
    </recommendedName>
</protein>
<dbReference type="EMBL" id="KX784832">
    <property type="protein sequence ID" value="ARR29279.1"/>
    <property type="molecule type" value="mRNA"/>
</dbReference>
<dbReference type="GO" id="GO:0048829">
    <property type="term" value="P:root cap development"/>
    <property type="evidence" value="ECO:0007669"/>
    <property type="project" value="UniProtKB-ARBA"/>
</dbReference>
<comment type="subcellular location">
    <subcellularLocation>
        <location evidence="1 9">Nucleus</location>
    </subcellularLocation>
</comment>
<dbReference type="InterPro" id="IPR010525">
    <property type="entry name" value="ARF_dom"/>
</dbReference>
<dbReference type="SMART" id="SM01019">
    <property type="entry name" value="B3"/>
    <property type="match status" value="1"/>
</dbReference>
<name>A0A1X9T670_9MONI</name>
<evidence type="ECO:0000256" key="6">
    <source>
        <dbReference type="ARBA" id="ARBA00023163"/>
    </source>
</evidence>
<evidence type="ECO:0000256" key="1">
    <source>
        <dbReference type="ARBA" id="ARBA00004123"/>
    </source>
</evidence>
<dbReference type="FunFam" id="2.30.30.1040:FF:000002">
    <property type="entry name" value="Auxin response factor"/>
    <property type="match status" value="1"/>
</dbReference>
<proteinExistence type="evidence at transcript level"/>
<keyword evidence="4 9" id="KW-0805">Transcription regulation</keyword>
<dbReference type="InterPro" id="IPR053793">
    <property type="entry name" value="PB1-like"/>
</dbReference>
<dbReference type="InterPro" id="IPR044835">
    <property type="entry name" value="ARF_plant"/>
</dbReference>
<evidence type="ECO:0000256" key="2">
    <source>
        <dbReference type="ARBA" id="ARBA00007853"/>
    </source>
</evidence>
<dbReference type="GO" id="GO:0006355">
    <property type="term" value="P:regulation of DNA-templated transcription"/>
    <property type="evidence" value="ECO:0007669"/>
    <property type="project" value="InterPro"/>
</dbReference>
<feature type="domain" description="PB1" evidence="12">
    <location>
        <begin position="674"/>
        <end position="754"/>
    </location>
</feature>
<comment type="function">
    <text evidence="9">Auxin response factors (ARFs) are transcriptional factors that bind specifically to the DNA sequence 5'-TGTCTC-3' found in the auxin-responsive promoter elements (AuxREs).</text>
</comment>
<dbReference type="GO" id="GO:0051301">
    <property type="term" value="P:cell division"/>
    <property type="evidence" value="ECO:0007669"/>
    <property type="project" value="UniProtKB-ARBA"/>
</dbReference>
<dbReference type="GO" id="GO:0003677">
    <property type="term" value="F:DNA binding"/>
    <property type="evidence" value="ECO:0007669"/>
    <property type="project" value="UniProtKB-KW"/>
</dbReference>
<dbReference type="Gene3D" id="2.30.30.1040">
    <property type="match status" value="1"/>
</dbReference>
<dbReference type="Pfam" id="PF02362">
    <property type="entry name" value="B3"/>
    <property type="match status" value="1"/>
</dbReference>
<dbReference type="PANTHER" id="PTHR31384">
    <property type="entry name" value="AUXIN RESPONSE FACTOR 4-RELATED"/>
    <property type="match status" value="1"/>
</dbReference>
<dbReference type="PANTHER" id="PTHR31384:SF39">
    <property type="entry name" value="AUXIN RESPONSE FACTOR"/>
    <property type="match status" value="1"/>
</dbReference>
<dbReference type="AlphaFoldDB" id="A0A1X9T670"/>
<dbReference type="GO" id="GO:0005634">
    <property type="term" value="C:nucleus"/>
    <property type="evidence" value="ECO:0007669"/>
    <property type="project" value="UniProtKB-SubCell"/>
</dbReference>
<comment type="similarity">
    <text evidence="2 9">Belongs to the ARF family.</text>
</comment>
<keyword evidence="5 9" id="KW-0238">DNA-binding</keyword>
<evidence type="ECO:0000256" key="7">
    <source>
        <dbReference type="ARBA" id="ARBA00023242"/>
    </source>
</evidence>
<evidence type="ECO:0000256" key="10">
    <source>
        <dbReference type="SAM" id="MobiDB-lite"/>
    </source>
</evidence>
<keyword evidence="8 9" id="KW-0927">Auxin signaling pathway</keyword>
<gene>
    <name evidence="13" type="primary">10</name>
</gene>
<feature type="domain" description="TF-B3" evidence="11">
    <location>
        <begin position="125"/>
        <end position="227"/>
    </location>
</feature>
<dbReference type="Gene3D" id="3.10.20.90">
    <property type="entry name" value="Phosphatidylinositol 3-kinase Catalytic Subunit, Chain A, domain 1"/>
    <property type="match status" value="1"/>
</dbReference>
<feature type="compositionally biased region" description="Basic and acidic residues" evidence="10">
    <location>
        <begin position="600"/>
        <end position="609"/>
    </location>
</feature>
<keyword evidence="7 9" id="KW-0539">Nucleus</keyword>
<dbReference type="Pfam" id="PF06507">
    <property type="entry name" value="ARF_AD"/>
    <property type="match status" value="1"/>
</dbReference>
<dbReference type="SUPFAM" id="SSF101936">
    <property type="entry name" value="DNA-binding pseudobarrel domain"/>
    <property type="match status" value="1"/>
</dbReference>
<dbReference type="GO" id="GO:0009734">
    <property type="term" value="P:auxin-activated signaling pathway"/>
    <property type="evidence" value="ECO:0007669"/>
    <property type="project" value="UniProtKB-KW"/>
</dbReference>
<feature type="region of interest" description="Disordered" evidence="10">
    <location>
        <begin position="583"/>
        <end position="609"/>
    </location>
</feature>
<evidence type="ECO:0000256" key="4">
    <source>
        <dbReference type="ARBA" id="ARBA00023015"/>
    </source>
</evidence>
<evidence type="ECO:0000259" key="11">
    <source>
        <dbReference type="PROSITE" id="PS50863"/>
    </source>
</evidence>
<organism evidence="13">
    <name type="scientific">Thelypteris nipponica</name>
    <dbReference type="NCBI Taxonomy" id="2925009"/>
    <lineage>
        <taxon>Eukaryota</taxon>
        <taxon>Viridiplantae</taxon>
        <taxon>Streptophyta</taxon>
        <taxon>Embryophyta</taxon>
        <taxon>Tracheophyta</taxon>
        <taxon>Polypodiopsida</taxon>
        <taxon>Polypodiidae</taxon>
        <taxon>Polypodiales</taxon>
        <taxon>Aspleniineae</taxon>
        <taxon>Thelypteridaceae</taxon>
        <taxon>Thelypteridoideae</taxon>
        <taxon>Thelypteris</taxon>
    </lineage>
</organism>
<reference evidence="13" key="1">
    <citation type="submission" date="2016-08" db="EMBL/GenBank/DDBJ databases">
        <title>ARF genes in ferns.</title>
        <authorList>
            <person name="Li G.-S."/>
        </authorList>
    </citation>
    <scope>NUCLEOTIDE SEQUENCE</scope>
    <source>
        <strain evidence="13">PnARF10c</strain>
    </source>
</reference>
<comment type="subunit">
    <text evidence="3 9">Homodimers and heterodimers.</text>
</comment>
<evidence type="ECO:0000259" key="12">
    <source>
        <dbReference type="PROSITE" id="PS51745"/>
    </source>
</evidence>
<dbReference type="PROSITE" id="PS51745">
    <property type="entry name" value="PB1"/>
    <property type="match status" value="1"/>
</dbReference>
<sequence>MTAAMAERSALVEKNGSGNGLVDPQLWHACAGSQVQVPQVGSSVIYFPQGHAEHSASPPEFPLGFCSSTISCRVLSVKFLADRETDEVYARIALHPENSTTPNPSSMFDPPSPPQSPNPTKIASFAKTLTQSDANNGGGFSVPRYCAETIFPRLDYSEDPPVQIVLAKDVHGNVWKFRHIYRGTPRRHLLTTGWSNFVNQKKLVAGDAIVFLRSGSGELCVGVRRSTKGMGGSDSATPWHQLTSIAASSAARSLSWDAKSIEKTYNFLDNCPGSSPLIRSKTDFPLPTSSFARNRARVTAKSVLEAATLAASGKAFEVVFYPRTTIAEFCVRAHSVRLSLQQNWAPGMRFKMAVETEDASRISWFMGTVSKVQEADPILWPNSPWKMLQVTWDEPDLLQGITRVNPWQVELVSPMQLPPFAFPKKKLRLSQPAELLDGQEYNLGLSTGAVTNEMPGYMNPWHGYFETVPAGMQGARHEGNYGLSFQAPKFHSTGLLLNNIYQQQEYPLMGEVVTRVPNEVSIKDFFQQGYVDVQSSPSTMLTVGNCNGNNSHSQLSSSGRAGCNGGGVSGRKKASFLLFGKTIDASQPTNPQQPQVSSDSSKHEAISDGFKSEVCDDSHRFITDQGNVFHPLMSSSMLFQQRDTMASAFSGLGLLKWPNDQASYMERTGVDSGSQHCKVFSESDDVGRTVDLSNFGSYQQLYEALENMFGAQKSDFLNRVVCVDSMGFSRPIGDEPYWDFMTRVKRLKILTESSSENMTK</sequence>
<evidence type="ECO:0000256" key="3">
    <source>
        <dbReference type="ARBA" id="ARBA00011726"/>
    </source>
</evidence>
<dbReference type="CDD" id="cd10017">
    <property type="entry name" value="B3_DNA"/>
    <property type="match status" value="1"/>
</dbReference>
<evidence type="ECO:0000256" key="8">
    <source>
        <dbReference type="ARBA" id="ARBA00023294"/>
    </source>
</evidence>
<evidence type="ECO:0000313" key="13">
    <source>
        <dbReference type="EMBL" id="ARR29279.1"/>
    </source>
</evidence>
<feature type="compositionally biased region" description="Polar residues" evidence="10">
    <location>
        <begin position="584"/>
        <end position="599"/>
    </location>
</feature>
<dbReference type="GO" id="GO:0007389">
    <property type="term" value="P:pattern specification process"/>
    <property type="evidence" value="ECO:0007669"/>
    <property type="project" value="UniProtKB-ARBA"/>
</dbReference>
<evidence type="ECO:0000256" key="9">
    <source>
        <dbReference type="RuleBase" id="RU004561"/>
    </source>
</evidence>
<dbReference type="PROSITE" id="PS50863">
    <property type="entry name" value="B3"/>
    <property type="match status" value="1"/>
</dbReference>